<dbReference type="PANTHER" id="PTHR12202:SF0">
    <property type="entry name" value="ESF1 HOMOLOG"/>
    <property type="match status" value="1"/>
</dbReference>
<dbReference type="KEGG" id="scac:106087860"/>
<reference evidence="8" key="1">
    <citation type="submission" date="2020-05" db="UniProtKB">
        <authorList>
            <consortium name="EnsemblMetazoa"/>
        </authorList>
    </citation>
    <scope>IDENTIFICATION</scope>
    <source>
        <strain evidence="8">USDA</strain>
    </source>
</reference>
<dbReference type="AlphaFoldDB" id="A0A1I8Q2V8"/>
<organism evidence="8 9">
    <name type="scientific">Stomoxys calcitrans</name>
    <name type="common">Stable fly</name>
    <name type="synonym">Conops calcitrans</name>
    <dbReference type="NCBI Taxonomy" id="35570"/>
    <lineage>
        <taxon>Eukaryota</taxon>
        <taxon>Metazoa</taxon>
        <taxon>Ecdysozoa</taxon>
        <taxon>Arthropoda</taxon>
        <taxon>Hexapoda</taxon>
        <taxon>Insecta</taxon>
        <taxon>Pterygota</taxon>
        <taxon>Neoptera</taxon>
        <taxon>Endopterygota</taxon>
        <taxon>Diptera</taxon>
        <taxon>Brachycera</taxon>
        <taxon>Muscomorpha</taxon>
        <taxon>Muscoidea</taxon>
        <taxon>Muscidae</taxon>
        <taxon>Stomoxys</taxon>
    </lineage>
</organism>
<feature type="compositionally biased region" description="Basic and acidic residues" evidence="5">
    <location>
        <begin position="520"/>
        <end position="534"/>
    </location>
</feature>
<feature type="compositionally biased region" description="Basic and acidic residues" evidence="5">
    <location>
        <begin position="641"/>
        <end position="657"/>
    </location>
</feature>
<proteinExistence type="inferred from homology"/>
<feature type="region of interest" description="Disordered" evidence="5">
    <location>
        <begin position="277"/>
        <end position="333"/>
    </location>
</feature>
<feature type="compositionally biased region" description="Acidic residues" evidence="5">
    <location>
        <begin position="157"/>
        <end position="170"/>
    </location>
</feature>
<protein>
    <submittedName>
        <fullName evidence="8">Uncharacterized protein</fullName>
    </submittedName>
</protein>
<feature type="compositionally biased region" description="Basic and acidic residues" evidence="5">
    <location>
        <begin position="774"/>
        <end position="783"/>
    </location>
</feature>
<evidence type="ECO:0000256" key="2">
    <source>
        <dbReference type="ARBA" id="ARBA00009087"/>
    </source>
</evidence>
<keyword evidence="9" id="KW-1185">Reference proteome</keyword>
<dbReference type="OrthoDB" id="431825at2759"/>
<dbReference type="InterPro" id="IPR056750">
    <property type="entry name" value="RRM_ESF1"/>
</dbReference>
<feature type="domain" description="NUC153" evidence="6">
    <location>
        <begin position="718"/>
        <end position="746"/>
    </location>
</feature>
<dbReference type="Proteomes" id="UP000095300">
    <property type="component" value="Unassembled WGS sequence"/>
</dbReference>
<feature type="compositionally biased region" description="Basic and acidic residues" evidence="5">
    <location>
        <begin position="277"/>
        <end position="297"/>
    </location>
</feature>
<evidence type="ECO:0000259" key="7">
    <source>
        <dbReference type="Pfam" id="PF25121"/>
    </source>
</evidence>
<evidence type="ECO:0000256" key="1">
    <source>
        <dbReference type="ARBA" id="ARBA00004604"/>
    </source>
</evidence>
<feature type="compositionally biased region" description="Acidic residues" evidence="5">
    <location>
        <begin position="465"/>
        <end position="482"/>
    </location>
</feature>
<feature type="region of interest" description="Disordered" evidence="5">
    <location>
        <begin position="752"/>
        <end position="784"/>
    </location>
</feature>
<feature type="compositionally biased region" description="Acidic residues" evidence="5">
    <location>
        <begin position="198"/>
        <end position="210"/>
    </location>
</feature>
<feature type="region of interest" description="Disordered" evidence="5">
    <location>
        <begin position="98"/>
        <end position="210"/>
    </location>
</feature>
<dbReference type="GO" id="GO:0005730">
    <property type="term" value="C:nucleolus"/>
    <property type="evidence" value="ECO:0007669"/>
    <property type="project" value="UniProtKB-SubCell"/>
</dbReference>
<feature type="compositionally biased region" description="Acidic residues" evidence="5">
    <location>
        <begin position="131"/>
        <end position="142"/>
    </location>
</feature>
<comment type="similarity">
    <text evidence="2">Belongs to the ESF1 family.</text>
</comment>
<dbReference type="Pfam" id="PF08159">
    <property type="entry name" value="NUC153"/>
    <property type="match status" value="1"/>
</dbReference>
<sequence length="804" mass="93206">MAKDKMKSRAKKTNVGNSKQNGDKKSTNNVGVSGGGKGSGIWQDERFQHLVTDPRFKSLPKVQRKVKIDKRFEGMFTNDKFKVKYTVDKYGRRLNKSTSEDLKKYYELNSSEEEEDDDVDAEKDDKTVVSEEQDSASENEEAEREKEEKAILRESDVENENDALTSDDEEVPKTLRERLLDPDIDYARGEGRLITDSSSDDESSEDEDPEMYIDHVWGELDNDADTTDESTRRLAVCNMDWDRIRAVDLMVLFSSFLPRGGTILSVKIYPSQFGKERMKEEEMHGPPELVGLDKDSRSNNIKNNKTKDKKKKDSSDSEDELALAQDSEAEEGDDYHMEKLRQYQLNRLRYYYAVVELDSIETADKIYKECDGIEYESSATKVDLRYIPDDTTFDDDEPSDVCTEMPDVSTYQPRQFTTTALQQAKVDLTWDETEVDRKELGDKLSSGKMDGISDKDLRKIVAYSSEEEVEEQEDEKDSEEESLQEKESSKIKQNGGKKSKNKSKKKEEVINKYKALLAEINEKEQKEKEKKKYAMEFTWEVNESKKDDEKDMEDDLENKPKADLTPIEKVLLKRSEKNKKRKEERKKKKLQAAGVESESDLDSLPDGVDMNDPYFAEEFANGDFVDPKAKRKEKQKKQKQLKAEQDEQEEKQAKELELLLDDNQEEQSKQHFSLEKILKREQDTKSKKKRRKQLKKSKTSIEESNKPVEDNFQLNLSDNRFKAVFTSHEFNIDPTDPHFKKTQGMERLIQEKLKRRHGESEANNRSADGVSEEESAKRPKKNIENVMLVKSLKRKIQMKQQVSI</sequence>
<accession>A0A1I8Q2V8</accession>
<dbReference type="InterPro" id="IPR012580">
    <property type="entry name" value="NUC153"/>
</dbReference>
<dbReference type="EnsemblMetazoa" id="SCAU013363-RA">
    <property type="protein sequence ID" value="SCAU013363-PA"/>
    <property type="gene ID" value="SCAU013363"/>
</dbReference>
<feature type="domain" description="ESF1 RRM" evidence="7">
    <location>
        <begin position="231"/>
        <end position="403"/>
    </location>
</feature>
<feature type="compositionally biased region" description="Basic and acidic residues" evidence="5">
    <location>
        <begin position="752"/>
        <end position="762"/>
    </location>
</feature>
<feature type="compositionally biased region" description="Basic and acidic residues" evidence="5">
    <location>
        <begin position="666"/>
        <end position="685"/>
    </location>
</feature>
<evidence type="ECO:0000313" key="9">
    <source>
        <dbReference type="Proteomes" id="UP000095300"/>
    </source>
</evidence>
<keyword evidence="4" id="KW-0539">Nucleus</keyword>
<feature type="compositionally biased region" description="Basic residues" evidence="5">
    <location>
        <begin position="686"/>
        <end position="698"/>
    </location>
</feature>
<dbReference type="STRING" id="35570.A0A1I8Q2V8"/>
<feature type="region of interest" description="Disordered" evidence="5">
    <location>
        <begin position="520"/>
        <end position="713"/>
    </location>
</feature>
<feature type="compositionally biased region" description="Basic and acidic residues" evidence="5">
    <location>
        <begin position="699"/>
        <end position="709"/>
    </location>
</feature>
<evidence type="ECO:0000256" key="5">
    <source>
        <dbReference type="SAM" id="MobiDB-lite"/>
    </source>
</evidence>
<gene>
    <name evidence="8" type="primary">106087860</name>
</gene>
<comment type="subcellular location">
    <subcellularLocation>
        <location evidence="1">Nucleus</location>
        <location evidence="1">Nucleolus</location>
    </subcellularLocation>
</comment>
<evidence type="ECO:0000313" key="8">
    <source>
        <dbReference type="EnsemblMetazoa" id="SCAU013363-PA"/>
    </source>
</evidence>
<dbReference type="Pfam" id="PF25121">
    <property type="entry name" value="RRM_ESF1"/>
    <property type="match status" value="1"/>
</dbReference>
<feature type="region of interest" description="Disordered" evidence="5">
    <location>
        <begin position="437"/>
        <end position="506"/>
    </location>
</feature>
<evidence type="ECO:0000256" key="4">
    <source>
        <dbReference type="ARBA" id="ARBA00023242"/>
    </source>
</evidence>
<evidence type="ECO:0000259" key="6">
    <source>
        <dbReference type="Pfam" id="PF08159"/>
    </source>
</evidence>
<feature type="compositionally biased region" description="Basic and acidic residues" evidence="5">
    <location>
        <begin position="171"/>
        <end position="193"/>
    </location>
</feature>
<feature type="compositionally biased region" description="Acidic residues" evidence="5">
    <location>
        <begin position="316"/>
        <end position="333"/>
    </location>
</feature>
<feature type="compositionally biased region" description="Basic residues" evidence="5">
    <location>
        <begin position="576"/>
        <end position="590"/>
    </location>
</feature>
<evidence type="ECO:0000256" key="3">
    <source>
        <dbReference type="ARBA" id="ARBA00023054"/>
    </source>
</evidence>
<feature type="region of interest" description="Disordered" evidence="5">
    <location>
        <begin position="1"/>
        <end position="41"/>
    </location>
</feature>
<feature type="compositionally biased region" description="Basic residues" evidence="5">
    <location>
        <begin position="629"/>
        <end position="640"/>
    </location>
</feature>
<dbReference type="PANTHER" id="PTHR12202">
    <property type="entry name" value="ESF1 HOMOLOG"/>
    <property type="match status" value="1"/>
</dbReference>
<dbReference type="GO" id="GO:0003723">
    <property type="term" value="F:RNA binding"/>
    <property type="evidence" value="ECO:0007669"/>
    <property type="project" value="TreeGrafter"/>
</dbReference>
<feature type="compositionally biased region" description="Basic and acidic residues" evidence="5">
    <location>
        <begin position="143"/>
        <end position="156"/>
    </location>
</feature>
<keyword evidence="3" id="KW-0175">Coiled coil</keyword>
<dbReference type="VEuPathDB" id="VectorBase:SCAU013363"/>
<feature type="compositionally biased region" description="Basic residues" evidence="5">
    <location>
        <begin position="495"/>
        <end position="504"/>
    </location>
</feature>
<dbReference type="GO" id="GO:0006364">
    <property type="term" value="P:rRNA processing"/>
    <property type="evidence" value="ECO:0007669"/>
    <property type="project" value="InterPro"/>
</dbReference>
<dbReference type="InterPro" id="IPR039754">
    <property type="entry name" value="Esf1"/>
</dbReference>
<name>A0A1I8Q2V8_STOCA</name>
<feature type="compositionally biased region" description="Acidic residues" evidence="5">
    <location>
        <begin position="110"/>
        <end position="122"/>
    </location>
</feature>